<dbReference type="RefSeq" id="WP_084887117.1">
    <property type="nucleotide sequence ID" value="NZ_CAMHLX010000010.1"/>
</dbReference>
<reference evidence="1 2" key="1">
    <citation type="journal article" date="2016" name="Eur. J. Clin. Microbiol. Infect. Dis.">
        <title>Whole genome sequencing as a tool for phylogenetic analysis of clinical strains of Mitis group streptococci.</title>
        <authorList>
            <person name="Rasmussen L.H."/>
            <person name="Dargis R."/>
            <person name="Hojholt K."/>
            <person name="Christensen J.J."/>
            <person name="Skovgaard O."/>
            <person name="Justesen U.S."/>
            <person name="Rosenvinge F.S."/>
            <person name="Moser C."/>
            <person name="Lukjancenko O."/>
            <person name="Rasmussen S."/>
            <person name="Nielsen X.C."/>
        </authorList>
    </citation>
    <scope>NUCLEOTIDE SEQUENCE [LARGE SCALE GENOMIC DNA]</scope>
    <source>
        <strain evidence="1 2">RH_50275_09</strain>
    </source>
</reference>
<dbReference type="AlphaFoldDB" id="A0A1X1K6S0"/>
<comment type="caution">
    <text evidence="1">The sequence shown here is derived from an EMBL/GenBank/DDBJ whole genome shotgun (WGS) entry which is preliminary data.</text>
</comment>
<evidence type="ECO:0000313" key="1">
    <source>
        <dbReference type="EMBL" id="ORO95162.1"/>
    </source>
</evidence>
<proteinExistence type="predicted"/>
<dbReference type="Proteomes" id="UP000193929">
    <property type="component" value="Unassembled WGS sequence"/>
</dbReference>
<organism evidence="1 2">
    <name type="scientific">Streptococcus mitis</name>
    <dbReference type="NCBI Taxonomy" id="28037"/>
    <lineage>
        <taxon>Bacteria</taxon>
        <taxon>Bacillati</taxon>
        <taxon>Bacillota</taxon>
        <taxon>Bacilli</taxon>
        <taxon>Lactobacillales</taxon>
        <taxon>Streptococcaceae</taxon>
        <taxon>Streptococcus</taxon>
        <taxon>Streptococcus mitis group</taxon>
    </lineage>
</organism>
<sequence>MNRKYKTKGTQEPTPRIRVAREHYERIIDLADECDMKLIDVLNQLLDFALEYAEVEEIQIPVKSLRVGGEKDGDD</sequence>
<dbReference type="EMBL" id="NCVF01000020">
    <property type="protein sequence ID" value="ORO95162.1"/>
    <property type="molecule type" value="Genomic_DNA"/>
</dbReference>
<accession>A0A1X1K6S0</accession>
<protein>
    <submittedName>
        <fullName evidence="1">Uncharacterized protein</fullName>
    </submittedName>
</protein>
<name>A0A1X1K6S0_STRMT</name>
<gene>
    <name evidence="1" type="ORF">B7700_03290</name>
</gene>
<evidence type="ECO:0000313" key="2">
    <source>
        <dbReference type="Proteomes" id="UP000193929"/>
    </source>
</evidence>